<dbReference type="Pfam" id="PF01323">
    <property type="entry name" value="DSBA"/>
    <property type="match status" value="1"/>
</dbReference>
<comment type="catalytic activity">
    <reaction evidence="4">
        <text>RX + glutathione = an S-substituted glutathione + a halide anion + H(+)</text>
        <dbReference type="Rhea" id="RHEA:16437"/>
        <dbReference type="ChEBI" id="CHEBI:15378"/>
        <dbReference type="ChEBI" id="CHEBI:16042"/>
        <dbReference type="ChEBI" id="CHEBI:17792"/>
        <dbReference type="ChEBI" id="CHEBI:57925"/>
        <dbReference type="ChEBI" id="CHEBI:90779"/>
        <dbReference type="EC" id="2.5.1.18"/>
    </reaction>
</comment>
<evidence type="ECO:0000313" key="9">
    <source>
        <dbReference type="EMBL" id="CAL4124130.1"/>
    </source>
</evidence>
<dbReference type="FunFam" id="3.40.30.10:FF:000096">
    <property type="entry name" value="Glutathione S-transferase kappa"/>
    <property type="match status" value="1"/>
</dbReference>
<protein>
    <recommendedName>
        <fullName evidence="5">Glutathione S-transferase kappa 1</fullName>
        <ecNumber evidence="2">2.5.1.18</ecNumber>
    </recommendedName>
    <alternativeName>
        <fullName evidence="6">GST class-kappa</fullName>
    </alternativeName>
</protein>
<organism evidence="9 10">
    <name type="scientific">Meganyctiphanes norvegica</name>
    <name type="common">Northern krill</name>
    <name type="synonym">Thysanopoda norvegica</name>
    <dbReference type="NCBI Taxonomy" id="48144"/>
    <lineage>
        <taxon>Eukaryota</taxon>
        <taxon>Metazoa</taxon>
        <taxon>Ecdysozoa</taxon>
        <taxon>Arthropoda</taxon>
        <taxon>Crustacea</taxon>
        <taxon>Multicrustacea</taxon>
        <taxon>Malacostraca</taxon>
        <taxon>Eumalacostraca</taxon>
        <taxon>Eucarida</taxon>
        <taxon>Euphausiacea</taxon>
        <taxon>Euphausiidae</taxon>
        <taxon>Meganyctiphanes</taxon>
    </lineage>
</organism>
<dbReference type="PANTHER" id="PTHR42943">
    <property type="entry name" value="GLUTATHIONE S-TRANSFERASE KAPPA"/>
    <property type="match status" value="1"/>
</dbReference>
<dbReference type="InterPro" id="IPR014440">
    <property type="entry name" value="HCCAis_GSTk"/>
</dbReference>
<dbReference type="PANTHER" id="PTHR42943:SF2">
    <property type="entry name" value="GLUTATHIONE S-TRANSFERASE KAPPA 1"/>
    <property type="match status" value="1"/>
</dbReference>
<dbReference type="EC" id="2.5.1.18" evidence="2"/>
<dbReference type="GO" id="GO:0004364">
    <property type="term" value="F:glutathione transferase activity"/>
    <property type="evidence" value="ECO:0007669"/>
    <property type="project" value="UniProtKB-EC"/>
</dbReference>
<evidence type="ECO:0000256" key="5">
    <source>
        <dbReference type="ARBA" id="ARBA00073833"/>
    </source>
</evidence>
<dbReference type="InterPro" id="IPR001853">
    <property type="entry name" value="DSBA-like_thioredoxin_dom"/>
</dbReference>
<dbReference type="PIRSF" id="PIRSF006386">
    <property type="entry name" value="HCCAis_GSTk"/>
    <property type="match status" value="1"/>
</dbReference>
<dbReference type="GO" id="GO:0005777">
    <property type="term" value="C:peroxisome"/>
    <property type="evidence" value="ECO:0007669"/>
    <property type="project" value="TreeGrafter"/>
</dbReference>
<evidence type="ECO:0000313" key="10">
    <source>
        <dbReference type="Proteomes" id="UP001497623"/>
    </source>
</evidence>
<evidence type="ECO:0000259" key="8">
    <source>
        <dbReference type="Pfam" id="PF01323"/>
    </source>
</evidence>
<feature type="non-terminal residue" evidence="9">
    <location>
        <position position="1"/>
    </location>
</feature>
<dbReference type="SUPFAM" id="SSF52833">
    <property type="entry name" value="Thioredoxin-like"/>
    <property type="match status" value="1"/>
</dbReference>
<evidence type="ECO:0000256" key="3">
    <source>
        <dbReference type="ARBA" id="ARBA00022679"/>
    </source>
</evidence>
<evidence type="ECO:0000256" key="2">
    <source>
        <dbReference type="ARBA" id="ARBA00012452"/>
    </source>
</evidence>
<feature type="domain" description="DSBA-like thioredoxin" evidence="8">
    <location>
        <begin position="30"/>
        <end position="232"/>
    </location>
</feature>
<keyword evidence="10" id="KW-1185">Reference proteome</keyword>
<comment type="similarity">
    <text evidence="1">Belongs to the GST superfamily. Kappa family.</text>
</comment>
<dbReference type="Proteomes" id="UP001497623">
    <property type="component" value="Unassembled WGS sequence"/>
</dbReference>
<reference evidence="9 10" key="1">
    <citation type="submission" date="2024-05" db="EMBL/GenBank/DDBJ databases">
        <authorList>
            <person name="Wallberg A."/>
        </authorList>
    </citation>
    <scope>NUCLEOTIDE SEQUENCE [LARGE SCALE GENOMIC DNA]</scope>
</reference>
<feature type="active site" description="Nucleophile" evidence="7">
    <location>
        <position position="38"/>
    </location>
</feature>
<dbReference type="InterPro" id="IPR036249">
    <property type="entry name" value="Thioredoxin-like_sf"/>
</dbReference>
<dbReference type="AlphaFoldDB" id="A0AAV2RHX1"/>
<evidence type="ECO:0000256" key="6">
    <source>
        <dbReference type="ARBA" id="ARBA00083519"/>
    </source>
</evidence>
<evidence type="ECO:0000256" key="7">
    <source>
        <dbReference type="PIRSR" id="PIRSR006386-1"/>
    </source>
</evidence>
<dbReference type="GO" id="GO:0004602">
    <property type="term" value="F:glutathione peroxidase activity"/>
    <property type="evidence" value="ECO:0007669"/>
    <property type="project" value="TreeGrafter"/>
</dbReference>
<dbReference type="EMBL" id="CAXKWB010022115">
    <property type="protein sequence ID" value="CAL4124130.1"/>
    <property type="molecule type" value="Genomic_DNA"/>
</dbReference>
<evidence type="ECO:0000256" key="4">
    <source>
        <dbReference type="ARBA" id="ARBA00047960"/>
    </source>
</evidence>
<keyword evidence="3" id="KW-0808">Transferase</keyword>
<proteinExistence type="inferred from homology"/>
<accession>A0AAV2RHX1</accession>
<dbReference type="GO" id="GO:0006749">
    <property type="term" value="P:glutathione metabolic process"/>
    <property type="evidence" value="ECO:0007669"/>
    <property type="project" value="TreeGrafter"/>
</dbReference>
<name>A0AAV2RHX1_MEGNR</name>
<sequence>NGRNVNRTKFNMNRIGSKYFCNAAMGRKRVELYYDVLSPYTWYSFEVLMRYKTHWKAEIELKPFLLAGIMKGAGNKPPMMVPNKATYMMNDLKRCSKYFQVPLKMIQDPIETMLVKGSLVPNRFLTTLSIYYPSHLEEASRQFFIELWNKDNDFTTTEAITRVAHAAGLTNKQLVDVQDKMTTNQVKEALKYNTSKALEYGAFGSPTAVTHSGSETQMFFGSDRFPLIAQELGEPWYGPMPEKAKL</sequence>
<dbReference type="InterPro" id="IPR051924">
    <property type="entry name" value="GST_Kappa/NadH"/>
</dbReference>
<dbReference type="Gene3D" id="3.40.30.10">
    <property type="entry name" value="Glutaredoxin"/>
    <property type="match status" value="1"/>
</dbReference>
<comment type="caution">
    <text evidence="9">The sequence shown here is derived from an EMBL/GenBank/DDBJ whole genome shotgun (WGS) entry which is preliminary data.</text>
</comment>
<gene>
    <name evidence="9" type="ORF">MNOR_LOCUS24266</name>
</gene>
<dbReference type="GO" id="GO:0005739">
    <property type="term" value="C:mitochondrion"/>
    <property type="evidence" value="ECO:0007669"/>
    <property type="project" value="TreeGrafter"/>
</dbReference>
<evidence type="ECO:0000256" key="1">
    <source>
        <dbReference type="ARBA" id="ARBA00006494"/>
    </source>
</evidence>